<sequence length="193" mass="21756">MATDDFNDEIETSPAPRPPRRRGILEKVFEAFLWQTRLLVLFAVIASLFASFTLFIVGSIDTYNVIAGVWSYYIGNDHSKDIHIIAVTQIIGALDLFLIAVVLMLFSFGLYELFISRIEPAENSEVSGILQIYSLDGLKDKVAQVIIMALIVKYFQMVFGMQFSTALEMTYIALSILALALALFFLHKTKKKE</sequence>
<keyword evidence="1" id="KW-0472">Membrane</keyword>
<dbReference type="PANTHER" id="PTHR31721:SF4">
    <property type="entry name" value="OS06G0710300 PROTEIN"/>
    <property type="match status" value="1"/>
</dbReference>
<name>I3CD40_9GAMM</name>
<feature type="transmembrane region" description="Helical" evidence="1">
    <location>
        <begin position="82"/>
        <end position="108"/>
    </location>
</feature>
<dbReference type="Proteomes" id="UP000005744">
    <property type="component" value="Unassembled WGS sequence"/>
</dbReference>
<evidence type="ECO:0000313" key="3">
    <source>
        <dbReference type="Proteomes" id="UP000005744"/>
    </source>
</evidence>
<reference evidence="2 3" key="1">
    <citation type="submission" date="2011-11" db="EMBL/GenBank/DDBJ databases">
        <title>Improved High-Quality Draft sequence of Beggiatoa alba B18lD.</title>
        <authorList>
            <consortium name="US DOE Joint Genome Institute"/>
            <person name="Lucas S."/>
            <person name="Han J."/>
            <person name="Lapidus A."/>
            <person name="Cheng J.-F."/>
            <person name="Goodwin L."/>
            <person name="Pitluck S."/>
            <person name="Peters L."/>
            <person name="Mikhailova N."/>
            <person name="Held B."/>
            <person name="Detter J.C."/>
            <person name="Han C."/>
            <person name="Tapia R."/>
            <person name="Land M."/>
            <person name="Hauser L."/>
            <person name="Kyrpides N."/>
            <person name="Ivanova N."/>
            <person name="Pagani I."/>
            <person name="Samuel K."/>
            <person name="Teske A."/>
            <person name="Mueller J."/>
            <person name="Woyke T."/>
        </authorList>
    </citation>
    <scope>NUCLEOTIDE SEQUENCE [LARGE SCALE GENOMIC DNA]</scope>
    <source>
        <strain evidence="2 3">B18LD</strain>
    </source>
</reference>
<dbReference type="AlphaFoldDB" id="I3CD40"/>
<keyword evidence="1" id="KW-1133">Transmembrane helix</keyword>
<dbReference type="PANTHER" id="PTHR31721">
    <property type="entry name" value="OS06G0710300 PROTEIN"/>
    <property type="match status" value="1"/>
</dbReference>
<dbReference type="Pfam" id="PF03350">
    <property type="entry name" value="UPF0114"/>
    <property type="match status" value="1"/>
</dbReference>
<organism evidence="2 3">
    <name type="scientific">Beggiatoa alba B18LD</name>
    <dbReference type="NCBI Taxonomy" id="395493"/>
    <lineage>
        <taxon>Bacteria</taxon>
        <taxon>Pseudomonadati</taxon>
        <taxon>Pseudomonadota</taxon>
        <taxon>Gammaproteobacteria</taxon>
        <taxon>Thiotrichales</taxon>
        <taxon>Thiotrichaceae</taxon>
        <taxon>Beggiatoa</taxon>
    </lineage>
</organism>
<feature type="transmembrane region" description="Helical" evidence="1">
    <location>
        <begin position="169"/>
        <end position="186"/>
    </location>
</feature>
<proteinExistence type="predicted"/>
<dbReference type="InterPro" id="IPR005134">
    <property type="entry name" value="UPF0114"/>
</dbReference>
<dbReference type="STRING" id="395493.BegalDRAFT_0619"/>
<dbReference type="eggNOG" id="COG2862">
    <property type="taxonomic scope" value="Bacteria"/>
</dbReference>
<feature type="transmembrane region" description="Helical" evidence="1">
    <location>
        <begin position="142"/>
        <end position="163"/>
    </location>
</feature>
<evidence type="ECO:0000313" key="2">
    <source>
        <dbReference type="EMBL" id="EIJ41533.1"/>
    </source>
</evidence>
<accession>I3CD40</accession>
<protein>
    <submittedName>
        <fullName evidence="2">Putative membrane protein</fullName>
    </submittedName>
</protein>
<dbReference type="RefSeq" id="WP_002683549.1">
    <property type="nucleotide sequence ID" value="NZ_JH600070.1"/>
</dbReference>
<feature type="transmembrane region" description="Helical" evidence="1">
    <location>
        <begin position="38"/>
        <end position="60"/>
    </location>
</feature>
<gene>
    <name evidence="2" type="ORF">BegalDRAFT_0619</name>
</gene>
<dbReference type="HOGENOM" id="CLU_066743_4_0_6"/>
<dbReference type="PIRSF" id="PIRSF026509">
    <property type="entry name" value="UCP026509"/>
    <property type="match status" value="1"/>
</dbReference>
<evidence type="ECO:0000256" key="1">
    <source>
        <dbReference type="SAM" id="Phobius"/>
    </source>
</evidence>
<keyword evidence="3" id="KW-1185">Reference proteome</keyword>
<keyword evidence="1" id="KW-0812">Transmembrane</keyword>
<dbReference type="EMBL" id="JH600070">
    <property type="protein sequence ID" value="EIJ41533.1"/>
    <property type="molecule type" value="Genomic_DNA"/>
</dbReference>